<keyword evidence="3" id="KW-0732">Signal</keyword>
<dbReference type="GO" id="GO:0005886">
    <property type="term" value="C:plasma membrane"/>
    <property type="evidence" value="ECO:0007669"/>
    <property type="project" value="TreeGrafter"/>
</dbReference>
<evidence type="ECO:0000256" key="5">
    <source>
        <dbReference type="ARBA" id="ARBA00023136"/>
    </source>
</evidence>
<comment type="caution">
    <text evidence="8">The sequence shown here is derived from an EMBL/GenBank/DDBJ whole genome shotgun (WGS) entry which is preliminary data.</text>
</comment>
<accession>A0AAV9QJC5</accession>
<gene>
    <name evidence="8" type="ORF">LTR25_001163</name>
</gene>
<dbReference type="AlphaFoldDB" id="A0AAV9QJC5"/>
<sequence length="185" mass="19479">MTIQMCLSFCTSQNLPLAGLEYSRECYCSSSSSLPPNTPLNYTDCNMPCAGDPTHTQTCGGSSRLSIYNNTALSPPSAKPQISPGYTYQGCFTDPSSSQRTLSGYSTSTNTMTQEVCVSTCSGRGYKYAGVEYARECYCSNVLGLVANGTGKGVQTGEGDCSMLCAGNADEVCGAGNRIGVWMAQ</sequence>
<dbReference type="InterPro" id="IPR051836">
    <property type="entry name" value="Kremen_rcpt"/>
</dbReference>
<evidence type="ECO:0000256" key="1">
    <source>
        <dbReference type="ARBA" id="ARBA00004167"/>
    </source>
</evidence>
<keyword evidence="2" id="KW-0812">Transmembrane</keyword>
<dbReference type="SMART" id="SM00321">
    <property type="entry name" value="WSC"/>
    <property type="match status" value="2"/>
</dbReference>
<dbReference type="PANTHER" id="PTHR24269:SF16">
    <property type="entry name" value="PROTEIN SLG1"/>
    <property type="match status" value="1"/>
</dbReference>
<dbReference type="Pfam" id="PF01822">
    <property type="entry name" value="WSC"/>
    <property type="match status" value="2"/>
</dbReference>
<keyword evidence="4" id="KW-1133">Transmembrane helix</keyword>
<dbReference type="InterPro" id="IPR002889">
    <property type="entry name" value="WSC_carb-bd"/>
</dbReference>
<evidence type="ECO:0000256" key="6">
    <source>
        <dbReference type="ARBA" id="ARBA00023180"/>
    </source>
</evidence>
<evidence type="ECO:0000259" key="7">
    <source>
        <dbReference type="PROSITE" id="PS51212"/>
    </source>
</evidence>
<organism evidence="8 9">
    <name type="scientific">Vermiconidia calcicola</name>
    <dbReference type="NCBI Taxonomy" id="1690605"/>
    <lineage>
        <taxon>Eukaryota</taxon>
        <taxon>Fungi</taxon>
        <taxon>Dikarya</taxon>
        <taxon>Ascomycota</taxon>
        <taxon>Pezizomycotina</taxon>
        <taxon>Dothideomycetes</taxon>
        <taxon>Dothideomycetidae</taxon>
        <taxon>Mycosphaerellales</taxon>
        <taxon>Extremaceae</taxon>
        <taxon>Vermiconidia</taxon>
    </lineage>
</organism>
<feature type="domain" description="WSC" evidence="7">
    <location>
        <begin position="85"/>
        <end position="185"/>
    </location>
</feature>
<proteinExistence type="predicted"/>
<dbReference type="EMBL" id="JAXLQG010000002">
    <property type="protein sequence ID" value="KAK5543549.1"/>
    <property type="molecule type" value="Genomic_DNA"/>
</dbReference>
<dbReference type="Proteomes" id="UP001345827">
    <property type="component" value="Unassembled WGS sequence"/>
</dbReference>
<evidence type="ECO:0000313" key="9">
    <source>
        <dbReference type="Proteomes" id="UP001345827"/>
    </source>
</evidence>
<reference evidence="8 9" key="1">
    <citation type="submission" date="2023-06" db="EMBL/GenBank/DDBJ databases">
        <title>Black Yeasts Isolated from many extreme environments.</title>
        <authorList>
            <person name="Coleine C."/>
            <person name="Stajich J.E."/>
            <person name="Selbmann L."/>
        </authorList>
    </citation>
    <scope>NUCLEOTIDE SEQUENCE [LARGE SCALE GENOMIC DNA]</scope>
    <source>
        <strain evidence="8 9">CCFEE 5887</strain>
    </source>
</reference>
<evidence type="ECO:0000256" key="3">
    <source>
        <dbReference type="ARBA" id="ARBA00022729"/>
    </source>
</evidence>
<keyword evidence="5" id="KW-0472">Membrane</keyword>
<evidence type="ECO:0000256" key="2">
    <source>
        <dbReference type="ARBA" id="ARBA00022692"/>
    </source>
</evidence>
<keyword evidence="9" id="KW-1185">Reference proteome</keyword>
<keyword evidence="6" id="KW-0325">Glycoprotein</keyword>
<dbReference type="PROSITE" id="PS51212">
    <property type="entry name" value="WSC"/>
    <property type="match status" value="2"/>
</dbReference>
<evidence type="ECO:0000256" key="4">
    <source>
        <dbReference type="ARBA" id="ARBA00022989"/>
    </source>
</evidence>
<name>A0AAV9QJC5_9PEZI</name>
<dbReference type="PANTHER" id="PTHR24269">
    <property type="entry name" value="KREMEN PROTEIN"/>
    <property type="match status" value="1"/>
</dbReference>
<feature type="domain" description="WSC" evidence="7">
    <location>
        <begin position="1"/>
        <end position="71"/>
    </location>
</feature>
<protein>
    <recommendedName>
        <fullName evidence="7">WSC domain-containing protein</fullName>
    </recommendedName>
</protein>
<comment type="subcellular location">
    <subcellularLocation>
        <location evidence="1">Membrane</location>
        <topology evidence="1">Single-pass membrane protein</topology>
    </subcellularLocation>
</comment>
<evidence type="ECO:0000313" key="8">
    <source>
        <dbReference type="EMBL" id="KAK5543549.1"/>
    </source>
</evidence>